<keyword evidence="2" id="KW-0378">Hydrolase</keyword>
<protein>
    <submittedName>
        <fullName evidence="2">Sucrose-6-phosphate hydrolase SacC (GH32 family)</fullName>
    </submittedName>
</protein>
<organism evidence="2 3">
    <name type="scientific">Azomonas macrocytogenes</name>
    <name type="common">Azotobacter macrocytogenes</name>
    <dbReference type="NCBI Taxonomy" id="69962"/>
    <lineage>
        <taxon>Bacteria</taxon>
        <taxon>Pseudomonadati</taxon>
        <taxon>Pseudomonadota</taxon>
        <taxon>Gammaproteobacteria</taxon>
        <taxon>Pseudomonadales</taxon>
        <taxon>Pseudomonadaceae</taxon>
        <taxon>Azomonas</taxon>
    </lineage>
</organism>
<accession>A0A839T6K5</accession>
<dbReference type="InterPro" id="IPR013189">
    <property type="entry name" value="Glyco_hydro_32_C"/>
</dbReference>
<keyword evidence="3" id="KW-1185">Reference proteome</keyword>
<dbReference type="Proteomes" id="UP000549250">
    <property type="component" value="Unassembled WGS sequence"/>
</dbReference>
<evidence type="ECO:0000313" key="3">
    <source>
        <dbReference type="Proteomes" id="UP000549250"/>
    </source>
</evidence>
<dbReference type="GO" id="GO:0016787">
    <property type="term" value="F:hydrolase activity"/>
    <property type="evidence" value="ECO:0007669"/>
    <property type="project" value="UniProtKB-KW"/>
</dbReference>
<name>A0A839T6K5_AZOMA</name>
<sequence>MRLKLKAGGTHFATETAFIVRDHDAIADKLTEVYRHGRTIRVRPRDGVVDLDIIVDRTSVEMFVNGDEHALSAVVSGANDANGITAEAFDGLAVIRSITVVPLTPTPPVRRS</sequence>
<dbReference type="EMBL" id="JACHXI010000025">
    <property type="protein sequence ID" value="MBB3105111.1"/>
    <property type="molecule type" value="Genomic_DNA"/>
</dbReference>
<dbReference type="Gene3D" id="2.60.120.560">
    <property type="entry name" value="Exo-inulinase, domain 1"/>
    <property type="match status" value="1"/>
</dbReference>
<comment type="caution">
    <text evidence="2">The sequence shown here is derived from an EMBL/GenBank/DDBJ whole genome shotgun (WGS) entry which is preliminary data.</text>
</comment>
<evidence type="ECO:0000313" key="2">
    <source>
        <dbReference type="EMBL" id="MBB3105111.1"/>
    </source>
</evidence>
<evidence type="ECO:0000259" key="1">
    <source>
        <dbReference type="Pfam" id="PF08244"/>
    </source>
</evidence>
<dbReference type="RefSeq" id="WP_183167960.1">
    <property type="nucleotide sequence ID" value="NZ_JACHXI010000025.1"/>
</dbReference>
<dbReference type="AlphaFoldDB" id="A0A839T6K5"/>
<proteinExistence type="predicted"/>
<feature type="domain" description="Glycosyl hydrolase family 32 C-terminal" evidence="1">
    <location>
        <begin position="12"/>
        <end position="100"/>
    </location>
</feature>
<dbReference type="InterPro" id="IPR013320">
    <property type="entry name" value="ConA-like_dom_sf"/>
</dbReference>
<dbReference type="SUPFAM" id="SSF49899">
    <property type="entry name" value="Concanavalin A-like lectins/glucanases"/>
    <property type="match status" value="1"/>
</dbReference>
<dbReference type="Pfam" id="PF08244">
    <property type="entry name" value="Glyco_hydro_32C"/>
    <property type="match status" value="1"/>
</dbReference>
<reference evidence="2 3" key="1">
    <citation type="submission" date="2020-08" db="EMBL/GenBank/DDBJ databases">
        <title>Genomic Encyclopedia of Type Strains, Phase III (KMG-III): the genomes of soil and plant-associated and newly described type strains.</title>
        <authorList>
            <person name="Whitman W."/>
        </authorList>
    </citation>
    <scope>NUCLEOTIDE SEQUENCE [LARGE SCALE GENOMIC DNA]</scope>
    <source>
        <strain evidence="2 3">CECT 4462</strain>
    </source>
</reference>
<gene>
    <name evidence="2" type="ORF">FHR87_003545</name>
</gene>